<dbReference type="CDD" id="cd00037">
    <property type="entry name" value="CLECT"/>
    <property type="match status" value="1"/>
</dbReference>
<sequence length="160" mass="18743">MAQIQNVVLAFSSQLHELNEKLEQMETTLRKSYIPPGFDLIGTRYFYIEHYDRKNWTDAGIACQQKGGYLAAFKSQEELEELHKELQLAVYWLGINEREKEGQFVSVASGKAVEYFDWMLDEPFNWQDIKQECVALTLGKMTDVECSREFHYICQLDNKI</sequence>
<name>B3N384_DROER</name>
<dbReference type="HOGENOM" id="CLU_049894_13_3_1"/>
<keyword evidence="3" id="KW-1185">Reference proteome</keyword>
<feature type="domain" description="C-type lectin" evidence="1">
    <location>
        <begin position="40"/>
        <end position="155"/>
    </location>
</feature>
<proteinExistence type="predicted"/>
<dbReference type="PhylomeDB" id="B3N384"/>
<dbReference type="KEGG" id="der:6541487"/>
<dbReference type="AlphaFoldDB" id="B3N384"/>
<gene>
    <name evidence="2" type="primary">Dere\GG24400</name>
    <name evidence="2" type="synonym">dere_GLEANR_9130</name>
    <name evidence="2" type="synonym">GG24400</name>
    <name evidence="2" type="ORF">Dere_GG24400</name>
</gene>
<dbReference type="SMR" id="B3N384"/>
<accession>B3N384</accession>
<dbReference type="Gene3D" id="3.10.100.10">
    <property type="entry name" value="Mannose-Binding Protein A, subunit A"/>
    <property type="match status" value="1"/>
</dbReference>
<dbReference type="SMART" id="SM00034">
    <property type="entry name" value="CLECT"/>
    <property type="match status" value="1"/>
</dbReference>
<organism evidence="2 3">
    <name type="scientific">Drosophila erecta</name>
    <name type="common">Fruit fly</name>
    <dbReference type="NCBI Taxonomy" id="7220"/>
    <lineage>
        <taxon>Eukaryota</taxon>
        <taxon>Metazoa</taxon>
        <taxon>Ecdysozoa</taxon>
        <taxon>Arthropoda</taxon>
        <taxon>Hexapoda</taxon>
        <taxon>Insecta</taxon>
        <taxon>Pterygota</taxon>
        <taxon>Neoptera</taxon>
        <taxon>Endopterygota</taxon>
        <taxon>Diptera</taxon>
        <taxon>Brachycera</taxon>
        <taxon>Muscomorpha</taxon>
        <taxon>Ephydroidea</taxon>
        <taxon>Drosophilidae</taxon>
        <taxon>Drosophila</taxon>
        <taxon>Sophophora</taxon>
    </lineage>
</organism>
<dbReference type="InterPro" id="IPR050111">
    <property type="entry name" value="C-type_lectin/snaclec_domain"/>
</dbReference>
<dbReference type="InterPro" id="IPR016187">
    <property type="entry name" value="CTDL_fold"/>
</dbReference>
<dbReference type="EMBL" id="CH954177">
    <property type="protein sequence ID" value="EDV57683.1"/>
    <property type="molecule type" value="Genomic_DNA"/>
</dbReference>
<dbReference type="PROSITE" id="PS50041">
    <property type="entry name" value="C_TYPE_LECTIN_2"/>
    <property type="match status" value="1"/>
</dbReference>
<dbReference type="InterPro" id="IPR001304">
    <property type="entry name" value="C-type_lectin-like"/>
</dbReference>
<reference evidence="2 3" key="2">
    <citation type="journal article" date="2008" name="Bioinformatics">
        <title>Assembly reconciliation.</title>
        <authorList>
            <person name="Zimin A.V."/>
            <person name="Smith D.R."/>
            <person name="Sutton G."/>
            <person name="Yorke J.A."/>
        </authorList>
    </citation>
    <scope>NUCLEOTIDE SEQUENCE [LARGE SCALE GENOMIC DNA]</scope>
    <source>
        <strain evidence="2 3">TSC#14021-0224.01</strain>
    </source>
</reference>
<evidence type="ECO:0000313" key="3">
    <source>
        <dbReference type="Proteomes" id="UP000008711"/>
    </source>
</evidence>
<dbReference type="Pfam" id="PF00059">
    <property type="entry name" value="Lectin_C"/>
    <property type="match status" value="1"/>
</dbReference>
<reference evidence="2 3" key="1">
    <citation type="journal article" date="2007" name="Nature">
        <title>Evolution of genes and genomes on the Drosophila phylogeny.</title>
        <authorList>
            <consortium name="Drosophila 12 Genomes Consortium"/>
            <person name="Clark A.G."/>
            <person name="Eisen M.B."/>
            <person name="Smith D.R."/>
            <person name="Bergman C.M."/>
            <person name="Oliver B."/>
            <person name="Markow T.A."/>
            <person name="Kaufman T.C."/>
            <person name="Kellis M."/>
            <person name="Gelbart W."/>
            <person name="Iyer V.N."/>
            <person name="Pollard D.A."/>
            <person name="Sackton T.B."/>
            <person name="Larracuente A.M."/>
            <person name="Singh N.D."/>
            <person name="Abad J.P."/>
            <person name="Abt D.N."/>
            <person name="Adryan B."/>
            <person name="Aguade M."/>
            <person name="Akashi H."/>
            <person name="Anderson W.W."/>
            <person name="Aquadro C.F."/>
            <person name="Ardell D.H."/>
            <person name="Arguello R."/>
            <person name="Artieri C.G."/>
            <person name="Barbash D.A."/>
            <person name="Barker D."/>
            <person name="Barsanti P."/>
            <person name="Batterham P."/>
            <person name="Batzoglou S."/>
            <person name="Begun D."/>
            <person name="Bhutkar A."/>
            <person name="Blanco E."/>
            <person name="Bosak S.A."/>
            <person name="Bradley R.K."/>
            <person name="Brand A.D."/>
            <person name="Brent M.R."/>
            <person name="Brooks A.N."/>
            <person name="Brown R.H."/>
            <person name="Butlin R.K."/>
            <person name="Caggese C."/>
            <person name="Calvi B.R."/>
            <person name="Bernardo de Carvalho A."/>
            <person name="Caspi A."/>
            <person name="Castrezana S."/>
            <person name="Celniker S.E."/>
            <person name="Chang J.L."/>
            <person name="Chapple C."/>
            <person name="Chatterji S."/>
            <person name="Chinwalla A."/>
            <person name="Civetta A."/>
            <person name="Clifton S.W."/>
            <person name="Comeron J.M."/>
            <person name="Costello J.C."/>
            <person name="Coyne J.A."/>
            <person name="Daub J."/>
            <person name="David R.G."/>
            <person name="Delcher A.L."/>
            <person name="Delehaunty K."/>
            <person name="Do C.B."/>
            <person name="Ebling H."/>
            <person name="Edwards K."/>
            <person name="Eickbush T."/>
            <person name="Evans J.D."/>
            <person name="Filipski A."/>
            <person name="Findeiss S."/>
            <person name="Freyhult E."/>
            <person name="Fulton L."/>
            <person name="Fulton R."/>
            <person name="Garcia A.C."/>
            <person name="Gardiner A."/>
            <person name="Garfield D.A."/>
            <person name="Garvin B.E."/>
            <person name="Gibson G."/>
            <person name="Gilbert D."/>
            <person name="Gnerre S."/>
            <person name="Godfrey J."/>
            <person name="Good R."/>
            <person name="Gotea V."/>
            <person name="Gravely B."/>
            <person name="Greenberg A.J."/>
            <person name="Griffiths-Jones S."/>
            <person name="Gross S."/>
            <person name="Guigo R."/>
            <person name="Gustafson E.A."/>
            <person name="Haerty W."/>
            <person name="Hahn M.W."/>
            <person name="Halligan D.L."/>
            <person name="Halpern A.L."/>
            <person name="Halter G.M."/>
            <person name="Han M.V."/>
            <person name="Heger A."/>
            <person name="Hillier L."/>
            <person name="Hinrichs A.S."/>
            <person name="Holmes I."/>
            <person name="Hoskins R.A."/>
            <person name="Hubisz M.J."/>
            <person name="Hultmark D."/>
            <person name="Huntley M.A."/>
            <person name="Jaffe D.B."/>
            <person name="Jagadeeshan S."/>
            <person name="Jeck W.R."/>
            <person name="Johnson J."/>
            <person name="Jones C.D."/>
            <person name="Jordan W.C."/>
            <person name="Karpen G.H."/>
            <person name="Kataoka E."/>
            <person name="Keightley P.D."/>
            <person name="Kheradpour P."/>
            <person name="Kirkness E.F."/>
            <person name="Koerich L.B."/>
            <person name="Kristiansen K."/>
            <person name="Kudrna D."/>
            <person name="Kulathinal R.J."/>
            <person name="Kumar S."/>
            <person name="Kwok R."/>
            <person name="Lander E."/>
            <person name="Langley C.H."/>
            <person name="Lapoint R."/>
            <person name="Lazzaro B.P."/>
            <person name="Lee S.J."/>
            <person name="Levesque L."/>
            <person name="Li R."/>
            <person name="Lin C.F."/>
            <person name="Lin M.F."/>
            <person name="Lindblad-Toh K."/>
            <person name="Llopart A."/>
            <person name="Long M."/>
            <person name="Low L."/>
            <person name="Lozovsky E."/>
            <person name="Lu J."/>
            <person name="Luo M."/>
            <person name="Machado C.A."/>
            <person name="Makalowski W."/>
            <person name="Marzo M."/>
            <person name="Matsuda M."/>
            <person name="Matzkin L."/>
            <person name="McAllister B."/>
            <person name="McBride C.S."/>
            <person name="McKernan B."/>
            <person name="McKernan K."/>
            <person name="Mendez-Lago M."/>
            <person name="Minx P."/>
            <person name="Mollenhauer M.U."/>
            <person name="Montooth K."/>
            <person name="Mount S.M."/>
            <person name="Mu X."/>
            <person name="Myers E."/>
            <person name="Negre B."/>
            <person name="Newfeld S."/>
            <person name="Nielsen R."/>
            <person name="Noor M.A."/>
            <person name="O'Grady P."/>
            <person name="Pachter L."/>
            <person name="Papaceit M."/>
            <person name="Parisi M.J."/>
            <person name="Parisi M."/>
            <person name="Parts L."/>
            <person name="Pedersen J.S."/>
            <person name="Pesole G."/>
            <person name="Phillippy A.M."/>
            <person name="Ponting C.P."/>
            <person name="Pop M."/>
            <person name="Porcelli D."/>
            <person name="Powell J.R."/>
            <person name="Prohaska S."/>
            <person name="Pruitt K."/>
            <person name="Puig M."/>
            <person name="Quesneville H."/>
            <person name="Ram K.R."/>
            <person name="Rand D."/>
            <person name="Rasmussen M.D."/>
            <person name="Reed L.K."/>
            <person name="Reenan R."/>
            <person name="Reily A."/>
            <person name="Remington K.A."/>
            <person name="Rieger T.T."/>
            <person name="Ritchie M.G."/>
            <person name="Robin C."/>
            <person name="Rogers Y.H."/>
            <person name="Rohde C."/>
            <person name="Rozas J."/>
            <person name="Rubenfield M.J."/>
            <person name="Ruiz A."/>
            <person name="Russo S."/>
            <person name="Salzberg S.L."/>
            <person name="Sanchez-Gracia A."/>
            <person name="Saranga D.J."/>
            <person name="Sato H."/>
            <person name="Schaeffer S.W."/>
            <person name="Schatz M.C."/>
            <person name="Schlenke T."/>
            <person name="Schwartz R."/>
            <person name="Segarra C."/>
            <person name="Singh R.S."/>
            <person name="Sirot L."/>
            <person name="Sirota M."/>
            <person name="Sisneros N.B."/>
            <person name="Smith C.D."/>
            <person name="Smith T.F."/>
            <person name="Spieth J."/>
            <person name="Stage D.E."/>
            <person name="Stark A."/>
            <person name="Stephan W."/>
            <person name="Strausberg R.L."/>
            <person name="Strempel S."/>
            <person name="Sturgill D."/>
            <person name="Sutton G."/>
            <person name="Sutton G.G."/>
            <person name="Tao W."/>
            <person name="Teichmann S."/>
            <person name="Tobari Y.N."/>
            <person name="Tomimura Y."/>
            <person name="Tsolas J.M."/>
            <person name="Valente V.L."/>
            <person name="Venter E."/>
            <person name="Venter J.C."/>
            <person name="Vicario S."/>
            <person name="Vieira F.G."/>
            <person name="Vilella A.J."/>
            <person name="Villasante A."/>
            <person name="Walenz B."/>
            <person name="Wang J."/>
            <person name="Wasserman M."/>
            <person name="Watts T."/>
            <person name="Wilson D."/>
            <person name="Wilson R.K."/>
            <person name="Wing R.A."/>
            <person name="Wolfner M.F."/>
            <person name="Wong A."/>
            <person name="Wong G.K."/>
            <person name="Wu C.I."/>
            <person name="Wu G."/>
            <person name="Yamamoto D."/>
            <person name="Yang H.P."/>
            <person name="Yang S.P."/>
            <person name="Yorke J.A."/>
            <person name="Yoshida K."/>
            <person name="Zdobnov E."/>
            <person name="Zhang P."/>
            <person name="Zhang Y."/>
            <person name="Zimin A.V."/>
            <person name="Baldwin J."/>
            <person name="Abdouelleil A."/>
            <person name="Abdulkadir J."/>
            <person name="Abebe A."/>
            <person name="Abera B."/>
            <person name="Abreu J."/>
            <person name="Acer S.C."/>
            <person name="Aftuck L."/>
            <person name="Alexander A."/>
            <person name="An P."/>
            <person name="Anderson E."/>
            <person name="Anderson S."/>
            <person name="Arachi H."/>
            <person name="Azer M."/>
            <person name="Bachantsang P."/>
            <person name="Barry A."/>
            <person name="Bayul T."/>
            <person name="Berlin A."/>
            <person name="Bessette D."/>
            <person name="Bloom T."/>
            <person name="Blye J."/>
            <person name="Boguslavskiy L."/>
            <person name="Bonnet C."/>
            <person name="Boukhgalter B."/>
            <person name="Bourzgui I."/>
            <person name="Brown A."/>
            <person name="Cahill P."/>
            <person name="Channer S."/>
            <person name="Cheshatsang Y."/>
            <person name="Chuda L."/>
            <person name="Citroen M."/>
            <person name="Collymore A."/>
            <person name="Cooke P."/>
            <person name="Costello M."/>
            <person name="D'Aco K."/>
            <person name="Daza R."/>
            <person name="De Haan G."/>
            <person name="DeGray S."/>
            <person name="DeMaso C."/>
            <person name="Dhargay N."/>
            <person name="Dooley K."/>
            <person name="Dooley E."/>
            <person name="Doricent M."/>
            <person name="Dorje P."/>
            <person name="Dorjee K."/>
            <person name="Dupes A."/>
            <person name="Elong R."/>
            <person name="Falk J."/>
            <person name="Farina A."/>
            <person name="Faro S."/>
            <person name="Ferguson D."/>
            <person name="Fisher S."/>
            <person name="Foley C.D."/>
            <person name="Franke A."/>
            <person name="Friedrich D."/>
            <person name="Gadbois L."/>
            <person name="Gearin G."/>
            <person name="Gearin C.R."/>
            <person name="Giannoukos G."/>
            <person name="Goode T."/>
            <person name="Graham J."/>
            <person name="Grandbois E."/>
            <person name="Grewal S."/>
            <person name="Gyaltsen K."/>
            <person name="Hafez N."/>
            <person name="Hagos B."/>
            <person name="Hall J."/>
            <person name="Henson C."/>
            <person name="Hollinger A."/>
            <person name="Honan T."/>
            <person name="Huard M.D."/>
            <person name="Hughes L."/>
            <person name="Hurhula B."/>
            <person name="Husby M.E."/>
            <person name="Kamat A."/>
            <person name="Kanga B."/>
            <person name="Kashin S."/>
            <person name="Khazanovich D."/>
            <person name="Kisner P."/>
            <person name="Lance K."/>
            <person name="Lara M."/>
            <person name="Lee W."/>
            <person name="Lennon N."/>
            <person name="Letendre F."/>
            <person name="LeVine R."/>
            <person name="Lipovsky A."/>
            <person name="Liu X."/>
            <person name="Liu J."/>
            <person name="Liu S."/>
            <person name="Lokyitsang T."/>
            <person name="Lokyitsang Y."/>
            <person name="Lubonja R."/>
            <person name="Lui A."/>
            <person name="MacDonald P."/>
            <person name="Magnisalis V."/>
            <person name="Maru K."/>
            <person name="Matthews C."/>
            <person name="McCusker W."/>
            <person name="McDonough S."/>
            <person name="Mehta T."/>
            <person name="Meldrim J."/>
            <person name="Meneus L."/>
            <person name="Mihai O."/>
            <person name="Mihalev A."/>
            <person name="Mihova T."/>
            <person name="Mittelman R."/>
            <person name="Mlenga V."/>
            <person name="Montmayeur A."/>
            <person name="Mulrain L."/>
            <person name="Navidi A."/>
            <person name="Naylor J."/>
            <person name="Negash T."/>
            <person name="Nguyen T."/>
            <person name="Nguyen N."/>
            <person name="Nicol R."/>
            <person name="Norbu C."/>
            <person name="Norbu N."/>
            <person name="Novod N."/>
            <person name="O'Neill B."/>
            <person name="Osman S."/>
            <person name="Markiewicz E."/>
            <person name="Oyono O.L."/>
            <person name="Patti C."/>
            <person name="Phunkhang P."/>
            <person name="Pierre F."/>
            <person name="Priest M."/>
            <person name="Raghuraman S."/>
            <person name="Rege F."/>
            <person name="Reyes R."/>
            <person name="Rise C."/>
            <person name="Rogov P."/>
            <person name="Ross K."/>
            <person name="Ryan E."/>
            <person name="Settipalli S."/>
            <person name="Shea T."/>
            <person name="Sherpa N."/>
            <person name="Shi L."/>
            <person name="Shih D."/>
            <person name="Sparrow T."/>
            <person name="Spaulding J."/>
            <person name="Stalker J."/>
            <person name="Stange-Thomann N."/>
            <person name="Stavropoulos S."/>
            <person name="Stone C."/>
            <person name="Strader C."/>
            <person name="Tesfaye S."/>
            <person name="Thomson T."/>
            <person name="Thoulutsang Y."/>
            <person name="Thoulutsang D."/>
            <person name="Topham K."/>
            <person name="Topping I."/>
            <person name="Tsamla T."/>
            <person name="Vassiliev H."/>
            <person name="Vo A."/>
            <person name="Wangchuk T."/>
            <person name="Wangdi T."/>
            <person name="Weiand M."/>
            <person name="Wilkinson J."/>
            <person name="Wilson A."/>
            <person name="Yadav S."/>
            <person name="Young G."/>
            <person name="Yu Q."/>
            <person name="Zembek L."/>
            <person name="Zhong D."/>
            <person name="Zimmer A."/>
            <person name="Zwirko Z."/>
            <person name="Jaffe D.B."/>
            <person name="Alvarez P."/>
            <person name="Brockman W."/>
            <person name="Butler J."/>
            <person name="Chin C."/>
            <person name="Gnerre S."/>
            <person name="Grabherr M."/>
            <person name="Kleber M."/>
            <person name="Mauceli E."/>
            <person name="MacCallum I."/>
        </authorList>
    </citation>
    <scope>NUCLEOTIDE SEQUENCE [LARGE SCALE GENOMIC DNA]</scope>
    <source>
        <strain evidence="2 3">TSC#14021-0224.01</strain>
    </source>
</reference>
<dbReference type="Proteomes" id="UP000008711">
    <property type="component" value="Unassembled WGS sequence"/>
</dbReference>
<dbReference type="OMA" id="REFHYIC"/>
<evidence type="ECO:0000313" key="2">
    <source>
        <dbReference type="EMBL" id="EDV57683.1"/>
    </source>
</evidence>
<protein>
    <recommendedName>
        <fullName evidence="1">C-type lectin domain-containing protein</fullName>
    </recommendedName>
</protein>
<dbReference type="PANTHER" id="PTHR22803">
    <property type="entry name" value="MANNOSE, PHOSPHOLIPASE, LECTIN RECEPTOR RELATED"/>
    <property type="match status" value="1"/>
</dbReference>
<dbReference type="eggNOG" id="KOG4297">
    <property type="taxonomic scope" value="Eukaryota"/>
</dbReference>
<dbReference type="OrthoDB" id="6727623at2759"/>
<dbReference type="InterPro" id="IPR016186">
    <property type="entry name" value="C-type_lectin-like/link_sf"/>
</dbReference>
<dbReference type="SUPFAM" id="SSF56436">
    <property type="entry name" value="C-type lectin-like"/>
    <property type="match status" value="1"/>
</dbReference>
<evidence type="ECO:0000259" key="1">
    <source>
        <dbReference type="PROSITE" id="PS50041"/>
    </source>
</evidence>